<sequence length="115" mass="11955">MIIERGIADPPQITICRSGSLTLLAAMYCSNISHTVGTPAVCVTFSVDSNSYTEAPSSFGPGITSLVPIDGAEKAMPQLLAWNKGTTGSIVSDAEVPSASFELAISACNTLERCE</sequence>
<dbReference type="EMBL" id="JBGBZA010000002">
    <property type="protein sequence ID" value="MEY9315058.1"/>
    <property type="molecule type" value="Genomic_DNA"/>
</dbReference>
<accession>A0ABV4EV67</accession>
<organism evidence="1 2">
    <name type="scientific">Bradyrhizobium elkanii</name>
    <dbReference type="NCBI Taxonomy" id="29448"/>
    <lineage>
        <taxon>Bacteria</taxon>
        <taxon>Pseudomonadati</taxon>
        <taxon>Pseudomonadota</taxon>
        <taxon>Alphaproteobacteria</taxon>
        <taxon>Hyphomicrobiales</taxon>
        <taxon>Nitrobacteraceae</taxon>
        <taxon>Bradyrhizobium</taxon>
    </lineage>
</organism>
<reference evidence="1 2" key="1">
    <citation type="submission" date="2024-07" db="EMBL/GenBank/DDBJ databases">
        <title>Genomic Encyclopedia of Type Strains, Phase V (KMG-V): Genome sequencing to study the core and pangenomes of soil and plant-associated prokaryotes.</title>
        <authorList>
            <person name="Whitman W."/>
        </authorList>
    </citation>
    <scope>NUCLEOTIDE SEQUENCE [LARGE SCALE GENOMIC DNA]</scope>
    <source>
        <strain evidence="1 2">USDA 415</strain>
    </source>
</reference>
<name>A0ABV4EV67_BRAEL</name>
<comment type="caution">
    <text evidence="1">The sequence shown here is derived from an EMBL/GenBank/DDBJ whole genome shotgun (WGS) entry which is preliminary data.</text>
</comment>
<evidence type="ECO:0000313" key="2">
    <source>
        <dbReference type="Proteomes" id="UP001565471"/>
    </source>
</evidence>
<dbReference type="Proteomes" id="UP001565471">
    <property type="component" value="Unassembled WGS sequence"/>
</dbReference>
<protein>
    <submittedName>
        <fullName evidence="1">Uncharacterized protein</fullName>
    </submittedName>
</protein>
<proteinExistence type="predicted"/>
<evidence type="ECO:0000313" key="1">
    <source>
        <dbReference type="EMBL" id="MEY9315058.1"/>
    </source>
</evidence>
<gene>
    <name evidence="1" type="ORF">ABIF29_001857</name>
</gene>
<keyword evidence="2" id="KW-1185">Reference proteome</keyword>